<dbReference type="InterPro" id="IPR002110">
    <property type="entry name" value="Ankyrin_rpt"/>
</dbReference>
<dbReference type="Pfam" id="PF12796">
    <property type="entry name" value="Ank_2"/>
    <property type="match status" value="1"/>
</dbReference>
<protein>
    <submittedName>
        <fullName evidence="5">Uncharacterized protein</fullName>
    </submittedName>
</protein>
<keyword evidence="4" id="KW-0732">Signal</keyword>
<evidence type="ECO:0000256" key="3">
    <source>
        <dbReference type="PROSITE-ProRule" id="PRU00023"/>
    </source>
</evidence>
<feature type="chain" id="PRO_5014734973" evidence="4">
    <location>
        <begin position="21"/>
        <end position="245"/>
    </location>
</feature>
<evidence type="ECO:0000313" key="6">
    <source>
        <dbReference type="Proteomes" id="UP000231912"/>
    </source>
</evidence>
<evidence type="ECO:0000256" key="4">
    <source>
        <dbReference type="SAM" id="SignalP"/>
    </source>
</evidence>
<name>A0A2M9ZDW0_9LEPT</name>
<dbReference type="PROSITE" id="PS50297">
    <property type="entry name" value="ANK_REP_REGION"/>
    <property type="match status" value="2"/>
</dbReference>
<dbReference type="Proteomes" id="UP000231912">
    <property type="component" value="Unassembled WGS sequence"/>
</dbReference>
<dbReference type="PROSITE" id="PS50088">
    <property type="entry name" value="ANK_REPEAT"/>
    <property type="match status" value="2"/>
</dbReference>
<feature type="signal peptide" evidence="4">
    <location>
        <begin position="1"/>
        <end position="20"/>
    </location>
</feature>
<dbReference type="EMBL" id="NPDT01000001">
    <property type="protein sequence ID" value="PJZ66606.1"/>
    <property type="molecule type" value="Genomic_DNA"/>
</dbReference>
<dbReference type="PANTHER" id="PTHR24189:SF50">
    <property type="entry name" value="ANKYRIN REPEAT AND SOCS BOX PROTEIN 2"/>
    <property type="match status" value="1"/>
</dbReference>
<dbReference type="RefSeq" id="WP_100757231.1">
    <property type="nucleotide sequence ID" value="NZ_NPDT01000001.1"/>
</dbReference>
<sequence length="245" mass="27072">MKESTSISLLCILLFGSALSVSKCSRPKPMPCTPGVKSNLLQALEDNDITLAKELFGGGEDPLCKDSKNRSAYSLAMQTDNVEMIRLFGYRKDGYGNPLDTACIYASPKIISYILDNGAKFRVARQDRMRCLANILTRGDGNPEMKKNSDRIAEKLIREAQTKELEEQAMEGNNPLMLAVIYENSEMIRLILSRGVNVNIRYTLDSNCEGGCPGLWNTGRTALDYAKLKGNSEIEKMLIQAGATD</sequence>
<evidence type="ECO:0000256" key="2">
    <source>
        <dbReference type="ARBA" id="ARBA00023043"/>
    </source>
</evidence>
<gene>
    <name evidence="5" type="ORF">CH371_00365</name>
</gene>
<evidence type="ECO:0000313" key="5">
    <source>
        <dbReference type="EMBL" id="PJZ66606.1"/>
    </source>
</evidence>
<feature type="repeat" description="ANK" evidence="3">
    <location>
        <begin position="218"/>
        <end position="245"/>
    </location>
</feature>
<dbReference type="PANTHER" id="PTHR24189">
    <property type="entry name" value="MYOTROPHIN"/>
    <property type="match status" value="1"/>
</dbReference>
<proteinExistence type="predicted"/>
<keyword evidence="2 3" id="KW-0040">ANK repeat</keyword>
<dbReference type="InterPro" id="IPR036770">
    <property type="entry name" value="Ankyrin_rpt-contain_sf"/>
</dbReference>
<dbReference type="InterPro" id="IPR050745">
    <property type="entry name" value="Multifunctional_regulatory"/>
</dbReference>
<reference evidence="5 6" key="1">
    <citation type="submission" date="2017-07" db="EMBL/GenBank/DDBJ databases">
        <title>Leptospira spp. isolated from tropical soils.</title>
        <authorList>
            <person name="Thibeaux R."/>
            <person name="Iraola G."/>
            <person name="Ferres I."/>
            <person name="Bierque E."/>
            <person name="Girault D."/>
            <person name="Soupe-Gilbert M.-E."/>
            <person name="Picardeau M."/>
            <person name="Goarant C."/>
        </authorList>
    </citation>
    <scope>NUCLEOTIDE SEQUENCE [LARGE SCALE GENOMIC DNA]</scope>
    <source>
        <strain evidence="5 6">FH2-C-A2</strain>
    </source>
</reference>
<organism evidence="5 6">
    <name type="scientific">Leptospira wolffii</name>
    <dbReference type="NCBI Taxonomy" id="409998"/>
    <lineage>
        <taxon>Bacteria</taxon>
        <taxon>Pseudomonadati</taxon>
        <taxon>Spirochaetota</taxon>
        <taxon>Spirochaetia</taxon>
        <taxon>Leptospirales</taxon>
        <taxon>Leptospiraceae</taxon>
        <taxon>Leptospira</taxon>
    </lineage>
</organism>
<keyword evidence="1" id="KW-0677">Repeat</keyword>
<dbReference type="SMART" id="SM00248">
    <property type="entry name" value="ANK"/>
    <property type="match status" value="3"/>
</dbReference>
<feature type="repeat" description="ANK" evidence="3">
    <location>
        <begin position="171"/>
        <end position="203"/>
    </location>
</feature>
<evidence type="ECO:0000256" key="1">
    <source>
        <dbReference type="ARBA" id="ARBA00022737"/>
    </source>
</evidence>
<dbReference type="Gene3D" id="1.25.40.20">
    <property type="entry name" value="Ankyrin repeat-containing domain"/>
    <property type="match status" value="2"/>
</dbReference>
<dbReference type="SUPFAM" id="SSF48403">
    <property type="entry name" value="Ankyrin repeat"/>
    <property type="match status" value="1"/>
</dbReference>
<comment type="caution">
    <text evidence="5">The sequence shown here is derived from an EMBL/GenBank/DDBJ whole genome shotgun (WGS) entry which is preliminary data.</text>
</comment>
<accession>A0A2M9ZDW0</accession>
<dbReference type="AlphaFoldDB" id="A0A2M9ZDW0"/>